<dbReference type="RefSeq" id="WP_109276680.1">
    <property type="nucleotide sequence ID" value="NZ_QFKX01000006.1"/>
</dbReference>
<dbReference type="AlphaFoldDB" id="A0A2U2RH90"/>
<sequence length="115" mass="12860">MTNPTPDEQVSELEELAMHRAKIAEETKNLDTLRKEYDEKIAALAGEGTTQAGPYKISVTRARRLDAKKIEAAYPVAQHPEIYKRAVDTDAFKKTVAENNREPYTTLGSPTVRIS</sequence>
<evidence type="ECO:0000256" key="1">
    <source>
        <dbReference type="SAM" id="Coils"/>
    </source>
</evidence>
<gene>
    <name evidence="2" type="ORF">DEO23_14150</name>
</gene>
<evidence type="ECO:0000313" key="3">
    <source>
        <dbReference type="Proteomes" id="UP000245590"/>
    </source>
</evidence>
<accession>A0A2U2RH90</accession>
<feature type="coiled-coil region" evidence="1">
    <location>
        <begin position="16"/>
        <end position="43"/>
    </location>
</feature>
<protein>
    <submittedName>
        <fullName evidence="2">Uncharacterized protein</fullName>
    </submittedName>
</protein>
<keyword evidence="1" id="KW-0175">Coiled coil</keyword>
<dbReference type="Proteomes" id="UP000245590">
    <property type="component" value="Unassembled WGS sequence"/>
</dbReference>
<name>A0A2U2RH90_9MICO</name>
<reference evidence="2 3" key="1">
    <citation type="submission" date="2018-05" db="EMBL/GenBank/DDBJ databases">
        <title>Brachybacterium sp. M1HQ-2T, whole genome shotgun sequence.</title>
        <authorList>
            <person name="Tuo L."/>
        </authorList>
    </citation>
    <scope>NUCLEOTIDE SEQUENCE [LARGE SCALE GENOMIC DNA]</scope>
    <source>
        <strain evidence="2 3">M1HQ-2</strain>
    </source>
</reference>
<comment type="caution">
    <text evidence="2">The sequence shown here is derived from an EMBL/GenBank/DDBJ whole genome shotgun (WGS) entry which is preliminary data.</text>
</comment>
<dbReference type="OrthoDB" id="5147256at2"/>
<keyword evidence="3" id="KW-1185">Reference proteome</keyword>
<dbReference type="EMBL" id="QFKX01000006">
    <property type="protein sequence ID" value="PWH05218.1"/>
    <property type="molecule type" value="Genomic_DNA"/>
</dbReference>
<proteinExistence type="predicted"/>
<organism evidence="2 3">
    <name type="scientific">Brachybacterium endophyticum</name>
    <dbReference type="NCBI Taxonomy" id="2182385"/>
    <lineage>
        <taxon>Bacteria</taxon>
        <taxon>Bacillati</taxon>
        <taxon>Actinomycetota</taxon>
        <taxon>Actinomycetes</taxon>
        <taxon>Micrococcales</taxon>
        <taxon>Dermabacteraceae</taxon>
        <taxon>Brachybacterium</taxon>
    </lineage>
</organism>
<evidence type="ECO:0000313" key="2">
    <source>
        <dbReference type="EMBL" id="PWH05218.1"/>
    </source>
</evidence>